<dbReference type="EMBL" id="CM037619">
    <property type="protein sequence ID" value="KAH8008572.1"/>
    <property type="molecule type" value="Genomic_DNA"/>
</dbReference>
<evidence type="ECO:0000313" key="1">
    <source>
        <dbReference type="EMBL" id="KAH8008572.1"/>
    </source>
</evidence>
<protein>
    <submittedName>
        <fullName evidence="1">Uncharacterized protein</fullName>
    </submittedName>
</protein>
<organism evidence="1 2">
    <name type="scientific">Sphaerodactylus townsendi</name>
    <dbReference type="NCBI Taxonomy" id="933632"/>
    <lineage>
        <taxon>Eukaryota</taxon>
        <taxon>Metazoa</taxon>
        <taxon>Chordata</taxon>
        <taxon>Craniata</taxon>
        <taxon>Vertebrata</taxon>
        <taxon>Euteleostomi</taxon>
        <taxon>Lepidosauria</taxon>
        <taxon>Squamata</taxon>
        <taxon>Bifurcata</taxon>
        <taxon>Gekkota</taxon>
        <taxon>Sphaerodactylidae</taxon>
        <taxon>Sphaerodactylus</taxon>
    </lineage>
</organism>
<proteinExistence type="predicted"/>
<reference evidence="1" key="1">
    <citation type="submission" date="2021-08" db="EMBL/GenBank/DDBJ databases">
        <title>The first chromosome-level gecko genome reveals the dynamic sex chromosomes of Neotropical dwarf geckos (Sphaerodactylidae: Sphaerodactylus).</title>
        <authorList>
            <person name="Pinto B.J."/>
            <person name="Keating S.E."/>
            <person name="Gamble T."/>
        </authorList>
    </citation>
    <scope>NUCLEOTIDE SEQUENCE</scope>
    <source>
        <strain evidence="1">TG3544</strain>
    </source>
</reference>
<keyword evidence="2" id="KW-1185">Reference proteome</keyword>
<name>A0ACB8FT74_9SAUR</name>
<sequence length="123" mass="14172">MYSMMDSQQEGDSYHHTLCLAWLLQECQARPDLGRTNQLPQMQEIQRWPPPPPHTDSRGRSNIKNWAIFCRFCAHNSFTDPDYGPALSLPTHSPLSMQRGRLGSGAEKVRQIFDILRDLLLHL</sequence>
<evidence type="ECO:0000313" key="2">
    <source>
        <dbReference type="Proteomes" id="UP000827872"/>
    </source>
</evidence>
<comment type="caution">
    <text evidence="1">The sequence shown here is derived from an EMBL/GenBank/DDBJ whole genome shotgun (WGS) entry which is preliminary data.</text>
</comment>
<accession>A0ACB8FT74</accession>
<gene>
    <name evidence="1" type="ORF">K3G42_030019</name>
</gene>
<dbReference type="Proteomes" id="UP000827872">
    <property type="component" value="Linkage Group LG06"/>
</dbReference>